<dbReference type="EMBL" id="KN820121">
    <property type="protein sequence ID" value="KIJ06866.1"/>
    <property type="molecule type" value="Genomic_DNA"/>
</dbReference>
<accession>A0A0C9THP9</accession>
<reference evidence="2 3" key="1">
    <citation type="submission" date="2014-06" db="EMBL/GenBank/DDBJ databases">
        <authorList>
            <consortium name="DOE Joint Genome Institute"/>
            <person name="Kuo A."/>
            <person name="Kohler A."/>
            <person name="Nagy L.G."/>
            <person name="Floudas D."/>
            <person name="Copeland A."/>
            <person name="Barry K.W."/>
            <person name="Cichocki N."/>
            <person name="Veneault-Fourrey C."/>
            <person name="LaButti K."/>
            <person name="Lindquist E.A."/>
            <person name="Lipzen A."/>
            <person name="Lundell T."/>
            <person name="Morin E."/>
            <person name="Murat C."/>
            <person name="Sun H."/>
            <person name="Tunlid A."/>
            <person name="Henrissat B."/>
            <person name="Grigoriev I.V."/>
            <person name="Hibbett D.S."/>
            <person name="Martin F."/>
            <person name="Nordberg H.P."/>
            <person name="Cantor M.N."/>
            <person name="Hua S.X."/>
        </authorList>
    </citation>
    <scope>NUCLEOTIDE SEQUENCE [LARGE SCALE GENOMIC DNA]</scope>
    <source>
        <strain evidence="2 3">ATCC 200175</strain>
    </source>
</reference>
<feature type="chain" id="PRO_5002220480" evidence="1">
    <location>
        <begin position="23"/>
        <end position="204"/>
    </location>
</feature>
<dbReference type="AlphaFoldDB" id="A0A0C9THP9"/>
<evidence type="ECO:0000313" key="3">
    <source>
        <dbReference type="Proteomes" id="UP000053647"/>
    </source>
</evidence>
<feature type="signal peptide" evidence="1">
    <location>
        <begin position="1"/>
        <end position="22"/>
    </location>
</feature>
<protein>
    <submittedName>
        <fullName evidence="2">Uncharacterized protein</fullName>
    </submittedName>
</protein>
<gene>
    <name evidence="2" type="ORF">PAXINDRAFT_91364</name>
</gene>
<evidence type="ECO:0000313" key="2">
    <source>
        <dbReference type="EMBL" id="KIJ06866.1"/>
    </source>
</evidence>
<sequence>MHLLSLNLPDLLILLWCGMLDCDSNDNKTTWLWTCLTKPDEWRAHGERVAAAIVDITGVYGRPPRNPAEKINSGYKAWEFHLYLYRLRPGLLHGILPDPYWRNFCRLARAVQLITQHSITQEELKTANQLFIKFASEFEELYYQCRIKRVHFVRQSIHALTHYGHEVKTKGPLICALQWTMEQTIGNLTEELRQHSNCFANLIQ</sequence>
<evidence type="ECO:0000256" key="1">
    <source>
        <dbReference type="SAM" id="SignalP"/>
    </source>
</evidence>
<keyword evidence="3" id="KW-1185">Reference proteome</keyword>
<keyword evidence="1" id="KW-0732">Signal</keyword>
<dbReference type="PANTHER" id="PTHR46579">
    <property type="entry name" value="F5/8 TYPE C DOMAIN-CONTAINING PROTEIN-RELATED"/>
    <property type="match status" value="1"/>
</dbReference>
<name>A0A0C9THP9_PAXIN</name>
<proteinExistence type="predicted"/>
<dbReference type="HOGENOM" id="CLU_047287_1_0_1"/>
<dbReference type="Proteomes" id="UP000053647">
    <property type="component" value="Unassembled WGS sequence"/>
</dbReference>
<dbReference type="PANTHER" id="PTHR46579:SF1">
    <property type="entry name" value="F5_8 TYPE C DOMAIN-CONTAINING PROTEIN"/>
    <property type="match status" value="1"/>
</dbReference>
<organism evidence="2 3">
    <name type="scientific">Paxillus involutus ATCC 200175</name>
    <dbReference type="NCBI Taxonomy" id="664439"/>
    <lineage>
        <taxon>Eukaryota</taxon>
        <taxon>Fungi</taxon>
        <taxon>Dikarya</taxon>
        <taxon>Basidiomycota</taxon>
        <taxon>Agaricomycotina</taxon>
        <taxon>Agaricomycetes</taxon>
        <taxon>Agaricomycetidae</taxon>
        <taxon>Boletales</taxon>
        <taxon>Paxilineae</taxon>
        <taxon>Paxillaceae</taxon>
        <taxon>Paxillus</taxon>
    </lineage>
</organism>
<dbReference type="OrthoDB" id="2669721at2759"/>
<reference evidence="3" key="2">
    <citation type="submission" date="2015-01" db="EMBL/GenBank/DDBJ databases">
        <title>Evolutionary Origins and Diversification of the Mycorrhizal Mutualists.</title>
        <authorList>
            <consortium name="DOE Joint Genome Institute"/>
            <consortium name="Mycorrhizal Genomics Consortium"/>
            <person name="Kohler A."/>
            <person name="Kuo A."/>
            <person name="Nagy L.G."/>
            <person name="Floudas D."/>
            <person name="Copeland A."/>
            <person name="Barry K.W."/>
            <person name="Cichocki N."/>
            <person name="Veneault-Fourrey C."/>
            <person name="LaButti K."/>
            <person name="Lindquist E.A."/>
            <person name="Lipzen A."/>
            <person name="Lundell T."/>
            <person name="Morin E."/>
            <person name="Murat C."/>
            <person name="Riley R."/>
            <person name="Ohm R."/>
            <person name="Sun H."/>
            <person name="Tunlid A."/>
            <person name="Henrissat B."/>
            <person name="Grigoriev I.V."/>
            <person name="Hibbett D.S."/>
            <person name="Martin F."/>
        </authorList>
    </citation>
    <scope>NUCLEOTIDE SEQUENCE [LARGE SCALE GENOMIC DNA]</scope>
    <source>
        <strain evidence="3">ATCC 200175</strain>
    </source>
</reference>